<sequence>MFVSALEQATQPLPPLKAAMSALAESLGIHDNMLRGQREYEQLHSELEDLFETLQKHCLGDIPPVITTTVEALCKSIKHEIDDLKQNTEKYKMGKYVGAEQDFEATMACYRRTQGHLQRLSLNMDISVWRVVDGVATDSRLDRLSPSLSACYNSARATGLKRRPCTTGTRVDLLAQVLGWVGSSMPGSMYWVSGMAGTGKTTIAYSLCRELDAHQQLGASFFCSRLLPECRDVNLIIPSIAYQLARASRPFRSVLSSVLEKDPDIHTRLPDLQFSTLIVQPMVKVKNSLGDTLVVVIDALDECESKEATGQILDILLTKTINLPVKFIVASRPEPEIRDEMQKQKDQTNSRVVLHELDGHAVRTDIETYLRASLAPMKPTDQQILQLAERAGVLFIHAATVVRYVGNDRFRRSEERMQKVLEASSNSGTKHAEIDELYTTVLRAALDDPSLDNDEREDMRQVLHTVICTQEPLTVEALSRLMKIEKSKRVRLALDPLWSVLHISGETELVTTLHASFPDYMFDFSRSKQYHCDRTVHNEYVAHLCFDYLEQVRPQFNICGLESSFVRDDEVQGIEERIQGAISTEMFYASRYWAVHLHYTPGSPTLIQKLEELLSTRLLLWMEVMNLRRCAGDMPQILRLTEIWEAN</sequence>
<dbReference type="AlphaFoldDB" id="A0A8H3DY54"/>
<reference evidence="3" key="1">
    <citation type="submission" date="2021-01" db="EMBL/GenBank/DDBJ databases">
        <authorList>
            <person name="Kaushik A."/>
        </authorList>
    </citation>
    <scope>NUCLEOTIDE SEQUENCE</scope>
    <source>
        <strain evidence="3">AG5</strain>
    </source>
</reference>
<dbReference type="OrthoDB" id="425534at2759"/>
<evidence type="ECO:0000313" key="4">
    <source>
        <dbReference type="Proteomes" id="UP000663827"/>
    </source>
</evidence>
<evidence type="ECO:0000259" key="2">
    <source>
        <dbReference type="PROSITE" id="PS50837"/>
    </source>
</evidence>
<accession>A0A8H3DY54</accession>
<dbReference type="Pfam" id="PF24883">
    <property type="entry name" value="NPHP3_N"/>
    <property type="match status" value="1"/>
</dbReference>
<organism evidence="3 4">
    <name type="scientific">Rhizoctonia solani</name>
    <dbReference type="NCBI Taxonomy" id="456999"/>
    <lineage>
        <taxon>Eukaryota</taxon>
        <taxon>Fungi</taxon>
        <taxon>Dikarya</taxon>
        <taxon>Basidiomycota</taxon>
        <taxon>Agaricomycotina</taxon>
        <taxon>Agaricomycetes</taxon>
        <taxon>Cantharellales</taxon>
        <taxon>Ceratobasidiaceae</taxon>
        <taxon>Rhizoctonia</taxon>
    </lineage>
</organism>
<dbReference type="PANTHER" id="PTHR10039">
    <property type="entry name" value="AMELOGENIN"/>
    <property type="match status" value="1"/>
</dbReference>
<dbReference type="PROSITE" id="PS50837">
    <property type="entry name" value="NACHT"/>
    <property type="match status" value="1"/>
</dbReference>
<dbReference type="InterPro" id="IPR027417">
    <property type="entry name" value="P-loop_NTPase"/>
</dbReference>
<dbReference type="EMBL" id="CAJNJQ010000886">
    <property type="protein sequence ID" value="CAE7106529.1"/>
    <property type="molecule type" value="Genomic_DNA"/>
</dbReference>
<dbReference type="Gene3D" id="3.40.50.300">
    <property type="entry name" value="P-loop containing nucleotide triphosphate hydrolases"/>
    <property type="match status" value="1"/>
</dbReference>
<gene>
    <name evidence="3" type="ORF">RDB_LOCUS44796</name>
</gene>
<protein>
    <recommendedName>
        <fullName evidence="2">NACHT domain-containing protein</fullName>
    </recommendedName>
</protein>
<evidence type="ECO:0000256" key="1">
    <source>
        <dbReference type="ARBA" id="ARBA00022737"/>
    </source>
</evidence>
<dbReference type="PANTHER" id="PTHR10039:SF17">
    <property type="entry name" value="FUNGAL STAND N-TERMINAL GOODBYE DOMAIN-CONTAINING PROTEIN-RELATED"/>
    <property type="match status" value="1"/>
</dbReference>
<name>A0A8H3DY54_9AGAM</name>
<comment type="caution">
    <text evidence="3">The sequence shown here is derived from an EMBL/GenBank/DDBJ whole genome shotgun (WGS) entry which is preliminary data.</text>
</comment>
<feature type="domain" description="NACHT" evidence="2">
    <location>
        <begin position="188"/>
        <end position="333"/>
    </location>
</feature>
<keyword evidence="1" id="KW-0677">Repeat</keyword>
<dbReference type="InterPro" id="IPR056884">
    <property type="entry name" value="NPHP3-like_N"/>
</dbReference>
<dbReference type="InterPro" id="IPR007111">
    <property type="entry name" value="NACHT_NTPase"/>
</dbReference>
<dbReference type="SUPFAM" id="SSF52540">
    <property type="entry name" value="P-loop containing nucleoside triphosphate hydrolases"/>
    <property type="match status" value="1"/>
</dbReference>
<proteinExistence type="predicted"/>
<evidence type="ECO:0000313" key="3">
    <source>
        <dbReference type="EMBL" id="CAE7106529.1"/>
    </source>
</evidence>
<dbReference type="Proteomes" id="UP000663827">
    <property type="component" value="Unassembled WGS sequence"/>
</dbReference>